<gene>
    <name evidence="2" type="ORF">EYF80_049967</name>
</gene>
<dbReference type="EMBL" id="SRLO01001241">
    <property type="protein sequence ID" value="TNN39853.1"/>
    <property type="molecule type" value="Genomic_DNA"/>
</dbReference>
<feature type="compositionally biased region" description="Basic and acidic residues" evidence="1">
    <location>
        <begin position="252"/>
        <end position="262"/>
    </location>
</feature>
<evidence type="ECO:0000313" key="3">
    <source>
        <dbReference type="Proteomes" id="UP000314294"/>
    </source>
</evidence>
<keyword evidence="3" id="KW-1185">Reference proteome</keyword>
<proteinExistence type="predicted"/>
<sequence>MTRKRNLLEDCSRANPLDESKLWLLRSRDGEALGWGGLGTLDMLGARTSPSPVPSPRGWSWGWKANPADGYGGVDGVEGGVNRELVLLRQSRMLEKVWECCRRAVAGTELAELEAEALAAAPGHDLDVGEVLQFVSQSDGVVLQTSVHGRLGTEAGVPEAAAFENTEAYCGWRGRRWESSRTRARDPTPQDSATGGGPGGAGRRGMPLEEGGKRSAGLPCRSGHWGVEQGLGEELTGDTRLRGGPGEEAGEGLDRERRHLETEGGSGRRRHKQRGSAYNKSLSTLKKMPMDEKTP</sequence>
<evidence type="ECO:0000313" key="2">
    <source>
        <dbReference type="EMBL" id="TNN39853.1"/>
    </source>
</evidence>
<feature type="region of interest" description="Disordered" evidence="1">
    <location>
        <begin position="176"/>
        <end position="295"/>
    </location>
</feature>
<organism evidence="2 3">
    <name type="scientific">Liparis tanakae</name>
    <name type="common">Tanaka's snailfish</name>
    <dbReference type="NCBI Taxonomy" id="230148"/>
    <lineage>
        <taxon>Eukaryota</taxon>
        <taxon>Metazoa</taxon>
        <taxon>Chordata</taxon>
        <taxon>Craniata</taxon>
        <taxon>Vertebrata</taxon>
        <taxon>Euteleostomi</taxon>
        <taxon>Actinopterygii</taxon>
        <taxon>Neopterygii</taxon>
        <taxon>Teleostei</taxon>
        <taxon>Neoteleostei</taxon>
        <taxon>Acanthomorphata</taxon>
        <taxon>Eupercaria</taxon>
        <taxon>Perciformes</taxon>
        <taxon>Cottioidei</taxon>
        <taxon>Cottales</taxon>
        <taxon>Liparidae</taxon>
        <taxon>Liparis</taxon>
    </lineage>
</organism>
<feature type="compositionally biased region" description="Gly residues" evidence="1">
    <location>
        <begin position="194"/>
        <end position="203"/>
    </location>
</feature>
<accession>A0A4Z2FGG8</accession>
<name>A0A4Z2FGG8_9TELE</name>
<dbReference type="AlphaFoldDB" id="A0A4Z2FGG8"/>
<reference evidence="2 3" key="1">
    <citation type="submission" date="2019-03" db="EMBL/GenBank/DDBJ databases">
        <title>First draft genome of Liparis tanakae, snailfish: a comprehensive survey of snailfish specific genes.</title>
        <authorList>
            <person name="Kim W."/>
            <person name="Song I."/>
            <person name="Jeong J.-H."/>
            <person name="Kim D."/>
            <person name="Kim S."/>
            <person name="Ryu S."/>
            <person name="Song J.Y."/>
            <person name="Lee S.K."/>
        </authorList>
    </citation>
    <scope>NUCLEOTIDE SEQUENCE [LARGE SCALE GENOMIC DNA]</scope>
    <source>
        <tissue evidence="2">Muscle</tissue>
    </source>
</reference>
<dbReference type="Proteomes" id="UP000314294">
    <property type="component" value="Unassembled WGS sequence"/>
</dbReference>
<protein>
    <submittedName>
        <fullName evidence="2">Uncharacterized protein</fullName>
    </submittedName>
</protein>
<comment type="caution">
    <text evidence="2">The sequence shown here is derived from an EMBL/GenBank/DDBJ whole genome shotgun (WGS) entry which is preliminary data.</text>
</comment>
<feature type="compositionally biased region" description="Basic and acidic residues" evidence="1">
    <location>
        <begin position="176"/>
        <end position="188"/>
    </location>
</feature>
<evidence type="ECO:0000256" key="1">
    <source>
        <dbReference type="SAM" id="MobiDB-lite"/>
    </source>
</evidence>